<keyword evidence="4" id="KW-1003">Cell membrane</keyword>
<feature type="transmembrane region" description="Helical" evidence="14">
    <location>
        <begin position="314"/>
        <end position="337"/>
    </location>
</feature>
<keyword evidence="9 14" id="KW-0408">Iron</keyword>
<keyword evidence="7" id="KW-0547">Nucleotide-binding</keyword>
<dbReference type="Pfam" id="PF07670">
    <property type="entry name" value="Gate"/>
    <property type="match status" value="2"/>
</dbReference>
<dbReference type="SUPFAM" id="SSF52540">
    <property type="entry name" value="P-loop containing nucleoside triphosphate hydrolases"/>
    <property type="match status" value="1"/>
</dbReference>
<keyword evidence="10" id="KW-0406">Ion transport</keyword>
<dbReference type="InterPro" id="IPR005225">
    <property type="entry name" value="Small_GTP-bd"/>
</dbReference>
<gene>
    <name evidence="16" type="primary">feoB_2</name>
    <name evidence="16" type="ORF">ERS852473_01894</name>
</gene>
<dbReference type="Pfam" id="PF02421">
    <property type="entry name" value="FeoB_N"/>
    <property type="match status" value="1"/>
</dbReference>
<dbReference type="InterPro" id="IPR011642">
    <property type="entry name" value="Gate_dom"/>
</dbReference>
<reference evidence="16 17" key="1">
    <citation type="submission" date="2015-09" db="EMBL/GenBank/DDBJ databases">
        <authorList>
            <consortium name="Pathogen Informatics"/>
            <person name="Wu L."/>
            <person name="Ma J."/>
        </authorList>
    </citation>
    <scope>NUCLEOTIDE SEQUENCE [LARGE SCALE GENOMIC DNA]</scope>
    <source>
        <strain evidence="16 17">2789STDY5834858</strain>
    </source>
</reference>
<dbReference type="InterPro" id="IPR011640">
    <property type="entry name" value="Fe2_transport_prot_B_C"/>
</dbReference>
<evidence type="ECO:0000256" key="11">
    <source>
        <dbReference type="ARBA" id="ARBA00023134"/>
    </source>
</evidence>
<keyword evidence="17" id="KW-1185">Reference proteome</keyword>
<evidence type="ECO:0000256" key="7">
    <source>
        <dbReference type="ARBA" id="ARBA00022741"/>
    </source>
</evidence>
<sequence length="644" mass="71447">MKTIALIGNPNVGKTTLFNALTGSKQKVGNWAGVTVDKKEAFLENTKIVDLPGIYAMDTFSNEEKVSKHFLQNEQVDLILNIVDASNIERNLYLTMQLKQFNKPIVLLVNMIDVAEKKNIFLNFNALEKQFKVKVIPISASKRKGLDVVQDFIKNTNDFSKYLDNSVYEFKNENEVYKFIDTNLKSSYKKNGNNLSLTDKIDNIALNPWLSYPIFFAIIVLIFLFTFAWVGQPLADKLTDFLTGSIPDYLTSTILANASPWFSSLVVDGIIGGVGSIIGFLPLIVSLYFCIFLLEESGYMARVAFLMDGIMKKMGLSGKAFITMMLGFGCSVPAIGSARTLESEKDRKLAGLLAPLMSCNAKLPIYALFVSVFFRGHEALAISSIYILGVVIAFIVGTLFSKTVFKKDTEPFVVELPEYKIPTVTSMVKQIWSKTKGFLVKAGTIIFAMSVLIWFLQSFNAHGFTTNIDTSFLKSIGDIFIPFFAPLGFGNWQASVSLLTGLMAKETVLSTMQVIYPGELHLVLPAYFTTISAYAFLIFVLLYTPCISALGMLKKEFGGKFTIMAACFQIGLAWIVSLLFYNVAMLTTNGGVKMEYIITAIIILFVAFIIFKNLRKSAKGECHCSGCTSQCGKRQSPSKVKTLK</sequence>
<feature type="transmembrane region" description="Helical" evidence="14">
    <location>
        <begin position="438"/>
        <end position="456"/>
    </location>
</feature>
<dbReference type="NCBIfam" id="TIGR00437">
    <property type="entry name" value="feoB"/>
    <property type="match status" value="1"/>
</dbReference>
<keyword evidence="6 14" id="KW-0812">Transmembrane</keyword>
<comment type="function">
    <text evidence="1 14">Probable transporter of a GTP-driven Fe(2+) uptake system.</text>
</comment>
<evidence type="ECO:0000256" key="13">
    <source>
        <dbReference type="NCBIfam" id="TIGR00437"/>
    </source>
</evidence>
<organism evidence="16 17">
    <name type="scientific">Sarcina ventriculi</name>
    <name type="common">Clostridium ventriculi</name>
    <dbReference type="NCBI Taxonomy" id="1267"/>
    <lineage>
        <taxon>Bacteria</taxon>
        <taxon>Bacillati</taxon>
        <taxon>Bacillota</taxon>
        <taxon>Clostridia</taxon>
        <taxon>Eubacteriales</taxon>
        <taxon>Clostridiaceae</taxon>
        <taxon>Sarcina</taxon>
    </lineage>
</organism>
<feature type="transmembrane region" description="Helical" evidence="14">
    <location>
        <begin position="563"/>
        <end position="584"/>
    </location>
</feature>
<dbReference type="InterPro" id="IPR050860">
    <property type="entry name" value="FeoB_GTPase"/>
</dbReference>
<feature type="transmembrane region" description="Helical" evidence="14">
    <location>
        <begin position="526"/>
        <end position="551"/>
    </location>
</feature>
<dbReference type="PANTHER" id="PTHR43185:SF1">
    <property type="entry name" value="FE(2+) TRANSPORTER FEOB"/>
    <property type="match status" value="1"/>
</dbReference>
<dbReference type="Proteomes" id="UP000095488">
    <property type="component" value="Unassembled WGS sequence"/>
</dbReference>
<feature type="transmembrane region" description="Helical" evidence="14">
    <location>
        <begin position="274"/>
        <end position="294"/>
    </location>
</feature>
<dbReference type="Gene3D" id="3.40.50.300">
    <property type="entry name" value="P-loop containing nucleotide triphosphate hydrolases"/>
    <property type="match status" value="1"/>
</dbReference>
<comment type="caution">
    <text evidence="16">The sequence shown here is derived from an EMBL/GenBank/DDBJ whole genome shotgun (WGS) entry which is preliminary data.</text>
</comment>
<feature type="transmembrane region" description="Helical" evidence="14">
    <location>
        <begin position="596"/>
        <end position="614"/>
    </location>
</feature>
<keyword evidence="8 14" id="KW-1133">Transmembrane helix</keyword>
<protein>
    <recommendedName>
        <fullName evidence="13 14">Ferrous iron transport protein B</fullName>
    </recommendedName>
</protein>
<dbReference type="CDD" id="cd01879">
    <property type="entry name" value="FeoB"/>
    <property type="match status" value="1"/>
</dbReference>
<dbReference type="Pfam" id="PF12669">
    <property type="entry name" value="FeoB_associated"/>
    <property type="match status" value="1"/>
</dbReference>
<evidence type="ECO:0000313" key="16">
    <source>
        <dbReference type="EMBL" id="CUO09861.1"/>
    </source>
</evidence>
<keyword evidence="11 14" id="KW-0342">GTP-binding</keyword>
<evidence type="ECO:0000259" key="15">
    <source>
        <dbReference type="PROSITE" id="PS51711"/>
    </source>
</evidence>
<keyword evidence="3 14" id="KW-0813">Transport</keyword>
<feature type="transmembrane region" description="Helical" evidence="14">
    <location>
        <begin position="349"/>
        <end position="374"/>
    </location>
</feature>
<keyword evidence="5 14" id="KW-0410">Iron transport</keyword>
<dbReference type="EMBL" id="CYZR01000006">
    <property type="protein sequence ID" value="CUO09861.1"/>
    <property type="molecule type" value="Genomic_DNA"/>
</dbReference>
<dbReference type="NCBIfam" id="TIGR00231">
    <property type="entry name" value="small_GTP"/>
    <property type="match status" value="1"/>
</dbReference>
<keyword evidence="12 14" id="KW-0472">Membrane</keyword>
<dbReference type="InterPro" id="IPR027417">
    <property type="entry name" value="P-loop_NTPase"/>
</dbReference>
<evidence type="ECO:0000256" key="5">
    <source>
        <dbReference type="ARBA" id="ARBA00022496"/>
    </source>
</evidence>
<comment type="subcellular location">
    <subcellularLocation>
        <location evidence="2 14">Cell membrane</location>
        <topology evidence="2 14">Multi-pass membrane protein</topology>
    </subcellularLocation>
</comment>
<dbReference type="InterPro" id="IPR030389">
    <property type="entry name" value="G_FEOB_dom"/>
</dbReference>
<evidence type="ECO:0000256" key="12">
    <source>
        <dbReference type="ARBA" id="ARBA00023136"/>
    </source>
</evidence>
<evidence type="ECO:0000256" key="3">
    <source>
        <dbReference type="ARBA" id="ARBA00022448"/>
    </source>
</evidence>
<evidence type="ECO:0000256" key="2">
    <source>
        <dbReference type="ARBA" id="ARBA00004651"/>
    </source>
</evidence>
<evidence type="ECO:0000256" key="10">
    <source>
        <dbReference type="ARBA" id="ARBA00023065"/>
    </source>
</evidence>
<evidence type="ECO:0000256" key="8">
    <source>
        <dbReference type="ARBA" id="ARBA00022989"/>
    </source>
</evidence>
<dbReference type="PROSITE" id="PS51711">
    <property type="entry name" value="G_FEOB"/>
    <property type="match status" value="1"/>
</dbReference>
<evidence type="ECO:0000256" key="1">
    <source>
        <dbReference type="ARBA" id="ARBA00003926"/>
    </source>
</evidence>
<comment type="similarity">
    <text evidence="14">Belongs to the TRAFAC class TrmE-Era-EngA-EngB-Septin-like GTPase superfamily. FeoB GTPase (TC 9.A.8) family.</text>
</comment>
<evidence type="ECO:0000313" key="17">
    <source>
        <dbReference type="Proteomes" id="UP000095488"/>
    </source>
</evidence>
<dbReference type="InterPro" id="IPR003373">
    <property type="entry name" value="Fe2_transport_prot-B"/>
</dbReference>
<evidence type="ECO:0000256" key="6">
    <source>
        <dbReference type="ARBA" id="ARBA00022692"/>
    </source>
</evidence>
<dbReference type="PANTHER" id="PTHR43185">
    <property type="entry name" value="FERROUS IRON TRANSPORT PROTEIN B"/>
    <property type="match status" value="1"/>
</dbReference>
<evidence type="ECO:0000256" key="9">
    <source>
        <dbReference type="ARBA" id="ARBA00023004"/>
    </source>
</evidence>
<feature type="transmembrane region" description="Helical" evidence="14">
    <location>
        <begin position="209"/>
        <end position="229"/>
    </location>
</feature>
<name>A0ABP2ARI8_SARVE</name>
<proteinExistence type="inferred from homology"/>
<dbReference type="Pfam" id="PF07664">
    <property type="entry name" value="FeoB_C"/>
    <property type="match status" value="1"/>
</dbReference>
<dbReference type="RefSeq" id="WP_070101202.1">
    <property type="nucleotide sequence ID" value="NZ_CABIXL010000006.1"/>
</dbReference>
<feature type="transmembrane region" description="Helical" evidence="14">
    <location>
        <begin position="380"/>
        <end position="400"/>
    </location>
</feature>
<evidence type="ECO:0000256" key="14">
    <source>
        <dbReference type="RuleBase" id="RU362098"/>
    </source>
</evidence>
<accession>A0ABP2ARI8</accession>
<feature type="domain" description="FeoB-type G" evidence="15">
    <location>
        <begin position="1"/>
        <end position="159"/>
    </location>
</feature>
<evidence type="ECO:0000256" key="4">
    <source>
        <dbReference type="ARBA" id="ARBA00022475"/>
    </source>
</evidence>